<dbReference type="OrthoDB" id="105102at2759"/>
<dbReference type="RefSeq" id="XP_016436863.1">
    <property type="nucleotide sequence ID" value="XM_016581377.1"/>
</dbReference>
<dbReference type="KEGG" id="nta:107762975"/>
<dbReference type="PANTHER" id="PTHR11439:SF470">
    <property type="entry name" value="CYSTEINE-RICH RLK (RECEPTOR-LIKE PROTEIN KINASE) 8"/>
    <property type="match status" value="1"/>
</dbReference>
<sequence>MAGCHKARLVVRGDTQVEGVDFQETFSHVIKISTVKTLVVVDIKQHRPLFQLDVNNAFLHGDLDKEVFIRPLGNGIPSYLKPCILEDILILSMIIPCLPGYFLDDQFKIKDLGSLNYFLGIDVLHTTSGVLLHQRKFILDLLAEFHSDACSPITCPLELNVKLKDRVGNYLPMPEEYRSLISKLNFFTHTRHDLNFVVQHLSQFMQQPCEPQMKVALHLLRYLRGTSDFGIFFNNSSDLSLQVYCDSDWGSCPESRRSVYGFCIFLGRSLISWKSKKHVVISLSLAETEYMAMSKVVAKTIWVCRLLTDFGFPSALHILHFCDSMSAIHNARNPVFHERTNYFELDCHFVRSKLAEGLISLSHTSSASQLAC</sequence>
<evidence type="ECO:0000259" key="1">
    <source>
        <dbReference type="Pfam" id="PF07727"/>
    </source>
</evidence>
<reference evidence="2" key="1">
    <citation type="submission" date="2025-08" db="UniProtKB">
        <authorList>
            <consortium name="RefSeq"/>
        </authorList>
    </citation>
    <scope>IDENTIFICATION</scope>
</reference>
<dbReference type="CDD" id="cd09272">
    <property type="entry name" value="RNase_HI_RT_Ty1"/>
    <property type="match status" value="1"/>
</dbReference>
<dbReference type="InterPro" id="IPR013103">
    <property type="entry name" value="RVT_2"/>
</dbReference>
<dbReference type="AlphaFoldDB" id="A0A1S3XAS1"/>
<dbReference type="PaxDb" id="4097-A0A1S3XAS1"/>
<feature type="domain" description="Reverse transcriptase Ty1/copia-type" evidence="1">
    <location>
        <begin position="4"/>
        <end position="73"/>
    </location>
</feature>
<gene>
    <name evidence="2" type="primary">LOC107762975</name>
</gene>
<protein>
    <submittedName>
        <fullName evidence="2">Uncharacterized mitochondrial protein AtMg00810-like</fullName>
    </submittedName>
</protein>
<accession>A0A1S3XAS1</accession>
<organism evidence="2">
    <name type="scientific">Nicotiana tabacum</name>
    <name type="common">Common tobacco</name>
    <dbReference type="NCBI Taxonomy" id="4097"/>
    <lineage>
        <taxon>Eukaryota</taxon>
        <taxon>Viridiplantae</taxon>
        <taxon>Streptophyta</taxon>
        <taxon>Embryophyta</taxon>
        <taxon>Tracheophyta</taxon>
        <taxon>Spermatophyta</taxon>
        <taxon>Magnoliopsida</taxon>
        <taxon>eudicotyledons</taxon>
        <taxon>Gunneridae</taxon>
        <taxon>Pentapetalae</taxon>
        <taxon>asterids</taxon>
        <taxon>lamiids</taxon>
        <taxon>Solanales</taxon>
        <taxon>Solanaceae</taxon>
        <taxon>Nicotianoideae</taxon>
        <taxon>Nicotianeae</taxon>
        <taxon>Nicotiana</taxon>
    </lineage>
</organism>
<dbReference type="Pfam" id="PF07727">
    <property type="entry name" value="RVT_2"/>
    <property type="match status" value="1"/>
</dbReference>
<dbReference type="STRING" id="4097.A0A1S3XAS1"/>
<proteinExistence type="predicted"/>
<dbReference type="SUPFAM" id="SSF56672">
    <property type="entry name" value="DNA/RNA polymerases"/>
    <property type="match status" value="1"/>
</dbReference>
<dbReference type="InterPro" id="IPR043502">
    <property type="entry name" value="DNA/RNA_pol_sf"/>
</dbReference>
<evidence type="ECO:0000313" key="2">
    <source>
        <dbReference type="RefSeq" id="XP_016436863.1"/>
    </source>
</evidence>
<dbReference type="PANTHER" id="PTHR11439">
    <property type="entry name" value="GAG-POL-RELATED RETROTRANSPOSON"/>
    <property type="match status" value="1"/>
</dbReference>
<name>A0A1S3XAS1_TOBAC</name>